<dbReference type="PANTHER" id="PTHR38121:SF4">
    <property type="entry name" value="GH16 DOMAIN-CONTAINING PROTEIN-RELATED"/>
    <property type="match status" value="1"/>
</dbReference>
<evidence type="ECO:0000259" key="7">
    <source>
        <dbReference type="PROSITE" id="PS51762"/>
    </source>
</evidence>
<feature type="chain" id="PRO_5042833941" evidence="5">
    <location>
        <begin position="25"/>
        <end position="424"/>
    </location>
</feature>
<dbReference type="InterPro" id="IPR000254">
    <property type="entry name" value="CBD"/>
</dbReference>
<comment type="subcellular location">
    <subcellularLocation>
        <location evidence="1">Secreted</location>
    </subcellularLocation>
</comment>
<dbReference type="EMBL" id="MU864398">
    <property type="protein sequence ID" value="KAK4187724.1"/>
    <property type="molecule type" value="Genomic_DNA"/>
</dbReference>
<feature type="region of interest" description="Disordered" evidence="4">
    <location>
        <begin position="353"/>
        <end position="386"/>
    </location>
</feature>
<dbReference type="GO" id="GO:0005576">
    <property type="term" value="C:extracellular region"/>
    <property type="evidence" value="ECO:0007669"/>
    <property type="project" value="UniProtKB-SubCell"/>
</dbReference>
<dbReference type="GO" id="GO:0030248">
    <property type="term" value="F:cellulose binding"/>
    <property type="evidence" value="ECO:0007669"/>
    <property type="project" value="InterPro"/>
</dbReference>
<feature type="signal peptide" evidence="5">
    <location>
        <begin position="1"/>
        <end position="24"/>
    </location>
</feature>
<proteinExistence type="predicted"/>
<accession>A0AAN6WTB8</accession>
<feature type="domain" description="CBM1" evidence="6">
    <location>
        <begin position="388"/>
        <end position="424"/>
    </location>
</feature>
<dbReference type="Proteomes" id="UP001302126">
    <property type="component" value="Unassembled WGS sequence"/>
</dbReference>
<dbReference type="InterPro" id="IPR013320">
    <property type="entry name" value="ConA-like_dom_sf"/>
</dbReference>
<evidence type="ECO:0000313" key="8">
    <source>
        <dbReference type="EMBL" id="KAK4187724.1"/>
    </source>
</evidence>
<dbReference type="AlphaFoldDB" id="A0AAN6WTB8"/>
<sequence length="424" mass="46841">MHHLTIRSSLAVTAVLCLIQLTEAAYPLTTDSNCHCYMTNASTPINSAYFSYHKFFDFRNLSQYINVTKPLATLEENAYSPPTSSYFLSPEWTSNWSIMSWNNTALLGLNDTTLNDATVTMTNSPNNIYIERNTDPGSSGKDTFLSMRTYRHPEGFQSSAEIESSSTAYQFLSIRMLARTKGSPGAVTAMFTYRPPAVPNNISDVQEADLEIRTKDPVTNVQYTNQPAWNLDGDIPQSTRNVTLPGQKKWTDWVYYRMDWTPGRSSWFVNGKLVSEISFQAPRDPAQIMFNSWSDGGSWSGEMGEGQEAVMQIKFLDMVFNNTEATGRPGLQPAGGKCRNVCSIDETTRLGTPVLLTGNTPGNGNIPAQQPQQPQQPNQPTGGGGGGCTSKKYDQCAGKNWNGCKSCASGSSCRFQNDYYSQCL</sequence>
<dbReference type="Pfam" id="PF00722">
    <property type="entry name" value="Glyco_hydro_16"/>
    <property type="match status" value="1"/>
</dbReference>
<dbReference type="PANTHER" id="PTHR38121">
    <property type="entry name" value="GH16 DOMAIN-CONTAINING PROTEIN"/>
    <property type="match status" value="1"/>
</dbReference>
<reference evidence="8" key="2">
    <citation type="submission" date="2023-05" db="EMBL/GenBank/DDBJ databases">
        <authorList>
            <consortium name="Lawrence Berkeley National Laboratory"/>
            <person name="Steindorff A."/>
            <person name="Hensen N."/>
            <person name="Bonometti L."/>
            <person name="Westerberg I."/>
            <person name="Brannstrom I.O."/>
            <person name="Guillou S."/>
            <person name="Cros-Aarteil S."/>
            <person name="Calhoun S."/>
            <person name="Haridas S."/>
            <person name="Kuo A."/>
            <person name="Mondo S."/>
            <person name="Pangilinan J."/>
            <person name="Riley R."/>
            <person name="Labutti K."/>
            <person name="Andreopoulos B."/>
            <person name="Lipzen A."/>
            <person name="Chen C."/>
            <person name="Yanf M."/>
            <person name="Daum C."/>
            <person name="Ng V."/>
            <person name="Clum A."/>
            <person name="Ohm R."/>
            <person name="Martin F."/>
            <person name="Silar P."/>
            <person name="Natvig D."/>
            <person name="Lalanne C."/>
            <person name="Gautier V."/>
            <person name="Ament-Velasquez S.L."/>
            <person name="Kruys A."/>
            <person name="Hutchinson M.I."/>
            <person name="Powell A.J."/>
            <person name="Barry K."/>
            <person name="Miller A.N."/>
            <person name="Grigoriev I.V."/>
            <person name="Debuchy R."/>
            <person name="Gladieux P."/>
            <person name="Thoren M.H."/>
            <person name="Johannesson H."/>
        </authorList>
    </citation>
    <scope>NUCLEOTIDE SEQUENCE</scope>
    <source>
        <strain evidence="8">PSN309</strain>
    </source>
</reference>
<evidence type="ECO:0000259" key="6">
    <source>
        <dbReference type="PROSITE" id="PS51164"/>
    </source>
</evidence>
<dbReference type="CDD" id="cd00413">
    <property type="entry name" value="Glyco_hydrolase_16"/>
    <property type="match status" value="1"/>
</dbReference>
<evidence type="ECO:0000256" key="4">
    <source>
        <dbReference type="SAM" id="MobiDB-lite"/>
    </source>
</evidence>
<dbReference type="Gene3D" id="2.60.120.200">
    <property type="match status" value="1"/>
</dbReference>
<feature type="compositionally biased region" description="Low complexity" evidence="4">
    <location>
        <begin position="362"/>
        <end position="380"/>
    </location>
</feature>
<evidence type="ECO:0000256" key="1">
    <source>
        <dbReference type="ARBA" id="ARBA00004613"/>
    </source>
</evidence>
<evidence type="ECO:0000256" key="5">
    <source>
        <dbReference type="SAM" id="SignalP"/>
    </source>
</evidence>
<evidence type="ECO:0000256" key="3">
    <source>
        <dbReference type="ARBA" id="ARBA00022729"/>
    </source>
</evidence>
<keyword evidence="9" id="KW-1185">Reference proteome</keyword>
<organism evidence="8 9">
    <name type="scientific">Podospora australis</name>
    <dbReference type="NCBI Taxonomy" id="1536484"/>
    <lineage>
        <taxon>Eukaryota</taxon>
        <taxon>Fungi</taxon>
        <taxon>Dikarya</taxon>
        <taxon>Ascomycota</taxon>
        <taxon>Pezizomycotina</taxon>
        <taxon>Sordariomycetes</taxon>
        <taxon>Sordariomycetidae</taxon>
        <taxon>Sordariales</taxon>
        <taxon>Podosporaceae</taxon>
        <taxon>Podospora</taxon>
    </lineage>
</organism>
<dbReference type="InterPro" id="IPR000757">
    <property type="entry name" value="Beta-glucanase-like"/>
</dbReference>
<dbReference type="InterPro" id="IPR035971">
    <property type="entry name" value="CBD_sf"/>
</dbReference>
<dbReference type="SUPFAM" id="SSF57180">
    <property type="entry name" value="Cellulose-binding domain"/>
    <property type="match status" value="1"/>
</dbReference>
<dbReference type="PROSITE" id="PS51762">
    <property type="entry name" value="GH16_2"/>
    <property type="match status" value="1"/>
</dbReference>
<gene>
    <name evidence="8" type="ORF">QBC35DRAFT_463576</name>
</gene>
<dbReference type="SUPFAM" id="SSF49899">
    <property type="entry name" value="Concanavalin A-like lectins/glucanases"/>
    <property type="match status" value="1"/>
</dbReference>
<reference evidence="8" key="1">
    <citation type="journal article" date="2023" name="Mol. Phylogenet. Evol.">
        <title>Genome-scale phylogeny and comparative genomics of the fungal order Sordariales.</title>
        <authorList>
            <person name="Hensen N."/>
            <person name="Bonometti L."/>
            <person name="Westerberg I."/>
            <person name="Brannstrom I.O."/>
            <person name="Guillou S."/>
            <person name="Cros-Aarteil S."/>
            <person name="Calhoun S."/>
            <person name="Haridas S."/>
            <person name="Kuo A."/>
            <person name="Mondo S."/>
            <person name="Pangilinan J."/>
            <person name="Riley R."/>
            <person name="LaButti K."/>
            <person name="Andreopoulos B."/>
            <person name="Lipzen A."/>
            <person name="Chen C."/>
            <person name="Yan M."/>
            <person name="Daum C."/>
            <person name="Ng V."/>
            <person name="Clum A."/>
            <person name="Steindorff A."/>
            <person name="Ohm R.A."/>
            <person name="Martin F."/>
            <person name="Silar P."/>
            <person name="Natvig D.O."/>
            <person name="Lalanne C."/>
            <person name="Gautier V."/>
            <person name="Ament-Velasquez S.L."/>
            <person name="Kruys A."/>
            <person name="Hutchinson M.I."/>
            <person name="Powell A.J."/>
            <person name="Barry K."/>
            <person name="Miller A.N."/>
            <person name="Grigoriev I.V."/>
            <person name="Debuchy R."/>
            <person name="Gladieux P."/>
            <person name="Hiltunen Thoren M."/>
            <person name="Johannesson H."/>
        </authorList>
    </citation>
    <scope>NUCLEOTIDE SEQUENCE</scope>
    <source>
        <strain evidence="8">PSN309</strain>
    </source>
</reference>
<dbReference type="Pfam" id="PF00734">
    <property type="entry name" value="CBM_1"/>
    <property type="match status" value="1"/>
</dbReference>
<keyword evidence="3 5" id="KW-0732">Signal</keyword>
<feature type="domain" description="GH16" evidence="7">
    <location>
        <begin position="74"/>
        <end position="324"/>
    </location>
</feature>
<keyword evidence="2" id="KW-0964">Secreted</keyword>
<keyword evidence="8" id="KW-0378">Hydrolase</keyword>
<evidence type="ECO:0000313" key="9">
    <source>
        <dbReference type="Proteomes" id="UP001302126"/>
    </source>
</evidence>
<dbReference type="SMART" id="SM00236">
    <property type="entry name" value="fCBD"/>
    <property type="match status" value="1"/>
</dbReference>
<comment type="caution">
    <text evidence="8">The sequence shown here is derived from an EMBL/GenBank/DDBJ whole genome shotgun (WGS) entry which is preliminary data.</text>
</comment>
<dbReference type="GO" id="GO:0005975">
    <property type="term" value="P:carbohydrate metabolic process"/>
    <property type="evidence" value="ECO:0007669"/>
    <property type="project" value="InterPro"/>
</dbReference>
<name>A0AAN6WTB8_9PEZI</name>
<dbReference type="PROSITE" id="PS51164">
    <property type="entry name" value="CBM1_2"/>
    <property type="match status" value="1"/>
</dbReference>
<dbReference type="GO" id="GO:0004553">
    <property type="term" value="F:hydrolase activity, hydrolyzing O-glycosyl compounds"/>
    <property type="evidence" value="ECO:0007669"/>
    <property type="project" value="InterPro"/>
</dbReference>
<evidence type="ECO:0000256" key="2">
    <source>
        <dbReference type="ARBA" id="ARBA00022525"/>
    </source>
</evidence>
<protein>
    <submittedName>
        <fullName evidence="8">Glycoside hydrolase</fullName>
    </submittedName>
</protein>